<accession>A0ABZ2BZJ0</accession>
<keyword evidence="1" id="KW-0732">Signal</keyword>
<gene>
    <name evidence="2" type="ORF">ROLI_046470</name>
</gene>
<keyword evidence="2" id="KW-0614">Plasmid</keyword>
<reference evidence="2 3" key="2">
    <citation type="submission" date="2024-01" db="EMBL/GenBank/DDBJ databases">
        <title>Roseobacter fucihabitans sp. nov., isolated from the brown alga Fucus spiralis.</title>
        <authorList>
            <person name="Hahnke S."/>
            <person name="Berger M."/>
            <person name="Schlingloff A."/>
            <person name="Athale I."/>
            <person name="Neumann-Schaal M."/>
            <person name="Adenaya A."/>
            <person name="Poehlein A."/>
            <person name="Daniel R."/>
            <person name="Pertersen J."/>
            <person name="Brinkhoff T."/>
        </authorList>
    </citation>
    <scope>NUCLEOTIDE SEQUENCE [LARGE SCALE GENOMIC DNA]</scope>
    <source>
        <strain evidence="2 3">B14</strain>
        <plasmid evidence="2 3">pROLI83</plasmid>
    </source>
</reference>
<dbReference type="EMBL" id="CP143425">
    <property type="protein sequence ID" value="WVX51545.1"/>
    <property type="molecule type" value="Genomic_DNA"/>
</dbReference>
<reference evidence="2 3" key="1">
    <citation type="submission" date="2015-07" db="EMBL/GenBank/DDBJ databases">
        <authorList>
            <person name="Voget S."/>
            <person name="Dogs M."/>
            <person name="Brinkhoff T.H."/>
            <person name="Daniel R."/>
        </authorList>
    </citation>
    <scope>NUCLEOTIDE SEQUENCE [LARGE SCALE GENOMIC DNA]</scope>
    <source>
        <strain evidence="2 3">B14</strain>
        <plasmid evidence="2 3">pROLI83</plasmid>
    </source>
</reference>
<evidence type="ECO:0000256" key="1">
    <source>
        <dbReference type="SAM" id="SignalP"/>
    </source>
</evidence>
<geneLocation type="plasmid" evidence="2 3">
    <name>pROLI83</name>
</geneLocation>
<sequence>MYLVRILLVVLVTFSTSLTNAMDAGHMPVSDHDHATVEAMEDARPLCCQDSTERAQTCHALLALLPTLSFSGAAPVAGEDVFCKSGVLLTGFEPSGPLDPPRTV</sequence>
<evidence type="ECO:0000313" key="3">
    <source>
        <dbReference type="Proteomes" id="UP001318682"/>
    </source>
</evidence>
<feature type="signal peptide" evidence="1">
    <location>
        <begin position="1"/>
        <end position="21"/>
    </location>
</feature>
<keyword evidence="3" id="KW-1185">Reference proteome</keyword>
<feature type="chain" id="PRO_5046567377" evidence="1">
    <location>
        <begin position="22"/>
        <end position="104"/>
    </location>
</feature>
<protein>
    <submittedName>
        <fullName evidence="2">Uncharacterized protein</fullName>
    </submittedName>
</protein>
<name>A0ABZ2BZJ0_9RHOB</name>
<dbReference type="Proteomes" id="UP001318682">
    <property type="component" value="Plasmid pROLI83"/>
</dbReference>
<evidence type="ECO:0000313" key="2">
    <source>
        <dbReference type="EMBL" id="WVX51545.1"/>
    </source>
</evidence>
<organism evidence="2 3">
    <name type="scientific">Roseobacter fucihabitans</name>
    <dbReference type="NCBI Taxonomy" id="1537242"/>
    <lineage>
        <taxon>Bacteria</taxon>
        <taxon>Pseudomonadati</taxon>
        <taxon>Pseudomonadota</taxon>
        <taxon>Alphaproteobacteria</taxon>
        <taxon>Rhodobacterales</taxon>
        <taxon>Roseobacteraceae</taxon>
        <taxon>Roseobacter</taxon>
    </lineage>
</organism>
<proteinExistence type="predicted"/>